<dbReference type="AlphaFoldDB" id="A0A852UW47"/>
<dbReference type="Gene3D" id="3.10.180.10">
    <property type="entry name" value="2,3-Dihydroxybiphenyl 1,2-Dioxygenase, domain 1"/>
    <property type="match status" value="1"/>
</dbReference>
<dbReference type="EMBL" id="JACCCO010000002">
    <property type="protein sequence ID" value="NYF41917.1"/>
    <property type="molecule type" value="Genomic_DNA"/>
</dbReference>
<evidence type="ECO:0000313" key="3">
    <source>
        <dbReference type="Proteomes" id="UP000576393"/>
    </source>
</evidence>
<dbReference type="Pfam" id="PF13468">
    <property type="entry name" value="Glyoxalase_3"/>
    <property type="match status" value="1"/>
</dbReference>
<sequence length="213" mass="22467">MTTGTTIDPHLDHLVYAVPDLLAGVAEFAERTGVTPVAGGSHPGGTANHLVGLGPSSYLEIIGPDPAAGPDTRPRAFGLDSLREPRLVAWAVHPGDIDAAVRRARERGHDPGDVRPLSRRTPGGTLLEWRLTRRDDPAAVRPVPFLIDWGRTPHPAASGLPELSLDSFAAAHPDPAGLRRDLAALDVRLDVAEGPEPALRAVLLTPLGPVTLT</sequence>
<dbReference type="RefSeq" id="WP_312873468.1">
    <property type="nucleotide sequence ID" value="NZ_JACCCO010000002.1"/>
</dbReference>
<dbReference type="InterPro" id="IPR025870">
    <property type="entry name" value="Glyoxalase-like_dom"/>
</dbReference>
<protein>
    <recommendedName>
        <fullName evidence="1">Glyoxalase-like domain-containing protein</fullName>
    </recommendedName>
</protein>
<dbReference type="PANTHER" id="PTHR40265">
    <property type="entry name" value="BLL2707 PROTEIN"/>
    <property type="match status" value="1"/>
</dbReference>
<dbReference type="Proteomes" id="UP000576393">
    <property type="component" value="Unassembled WGS sequence"/>
</dbReference>
<comment type="caution">
    <text evidence="2">The sequence shown here is derived from an EMBL/GenBank/DDBJ whole genome shotgun (WGS) entry which is preliminary data.</text>
</comment>
<evidence type="ECO:0000259" key="1">
    <source>
        <dbReference type="Pfam" id="PF13468"/>
    </source>
</evidence>
<dbReference type="PANTHER" id="PTHR40265:SF1">
    <property type="entry name" value="GLYOXALASE-LIKE DOMAIN-CONTAINING PROTEIN"/>
    <property type="match status" value="1"/>
</dbReference>
<proteinExistence type="predicted"/>
<feature type="domain" description="Glyoxalase-like" evidence="1">
    <location>
        <begin position="11"/>
        <end position="184"/>
    </location>
</feature>
<name>A0A852UW47_9ACTN</name>
<keyword evidence="3" id="KW-1185">Reference proteome</keyword>
<gene>
    <name evidence="2" type="ORF">HDA43_004118</name>
</gene>
<evidence type="ECO:0000313" key="2">
    <source>
        <dbReference type="EMBL" id="NYF41917.1"/>
    </source>
</evidence>
<accession>A0A852UW47</accession>
<dbReference type="InterPro" id="IPR029068">
    <property type="entry name" value="Glyas_Bleomycin-R_OHBP_Dase"/>
</dbReference>
<reference evidence="2 3" key="1">
    <citation type="submission" date="2020-07" db="EMBL/GenBank/DDBJ databases">
        <title>Sequencing the genomes of 1000 actinobacteria strains.</title>
        <authorList>
            <person name="Klenk H.-P."/>
        </authorList>
    </citation>
    <scope>NUCLEOTIDE SEQUENCE [LARGE SCALE GENOMIC DNA]</scope>
    <source>
        <strain evidence="2 3">DSM 45763</strain>
    </source>
</reference>
<organism evidence="2 3">
    <name type="scientific">Streptosporangium sandarakinum</name>
    <dbReference type="NCBI Taxonomy" id="1260955"/>
    <lineage>
        <taxon>Bacteria</taxon>
        <taxon>Bacillati</taxon>
        <taxon>Actinomycetota</taxon>
        <taxon>Actinomycetes</taxon>
        <taxon>Streptosporangiales</taxon>
        <taxon>Streptosporangiaceae</taxon>
        <taxon>Streptosporangium</taxon>
    </lineage>
</organism>
<dbReference type="SUPFAM" id="SSF54593">
    <property type="entry name" value="Glyoxalase/Bleomycin resistance protein/Dihydroxybiphenyl dioxygenase"/>
    <property type="match status" value="1"/>
</dbReference>